<evidence type="ECO:0000256" key="5">
    <source>
        <dbReference type="ARBA" id="ARBA00022989"/>
    </source>
</evidence>
<dbReference type="InterPro" id="IPR000515">
    <property type="entry name" value="MetI-like"/>
</dbReference>
<evidence type="ECO:0000256" key="2">
    <source>
        <dbReference type="ARBA" id="ARBA00022448"/>
    </source>
</evidence>
<feature type="transmembrane region" description="Helical" evidence="7">
    <location>
        <begin position="238"/>
        <end position="259"/>
    </location>
</feature>
<keyword evidence="2 7" id="KW-0813">Transport</keyword>
<comment type="caution">
    <text evidence="9">The sequence shown here is derived from an EMBL/GenBank/DDBJ whole genome shotgun (WGS) entry which is preliminary data.</text>
</comment>
<dbReference type="PANTHER" id="PTHR43744:SF12">
    <property type="entry name" value="ABC TRANSPORTER PERMEASE PROTEIN MG189-RELATED"/>
    <property type="match status" value="1"/>
</dbReference>
<dbReference type="AlphaFoldDB" id="A0A6M0H6G2"/>
<reference evidence="9 10" key="1">
    <citation type="submission" date="2020-02" db="EMBL/GenBank/DDBJ databases">
        <title>Genome assembly of a novel Clostridium senegalense strain.</title>
        <authorList>
            <person name="Gupta T.B."/>
            <person name="Jauregui R."/>
            <person name="Maclean P."/>
            <person name="Nawarathana A."/>
            <person name="Brightwell G."/>
        </authorList>
    </citation>
    <scope>NUCLEOTIDE SEQUENCE [LARGE SCALE GENOMIC DNA]</scope>
    <source>
        <strain evidence="9 10">AGRFS4</strain>
    </source>
</reference>
<evidence type="ECO:0000256" key="3">
    <source>
        <dbReference type="ARBA" id="ARBA00022475"/>
    </source>
</evidence>
<evidence type="ECO:0000256" key="1">
    <source>
        <dbReference type="ARBA" id="ARBA00004651"/>
    </source>
</evidence>
<dbReference type="InterPro" id="IPR035906">
    <property type="entry name" value="MetI-like_sf"/>
</dbReference>
<dbReference type="SUPFAM" id="SSF161098">
    <property type="entry name" value="MetI-like"/>
    <property type="match status" value="1"/>
</dbReference>
<dbReference type="Pfam" id="PF00528">
    <property type="entry name" value="BPD_transp_1"/>
    <property type="match status" value="1"/>
</dbReference>
<evidence type="ECO:0000256" key="7">
    <source>
        <dbReference type="RuleBase" id="RU363032"/>
    </source>
</evidence>
<sequence>MNNFRFSKLFTYLILALGCVITLLPFVWMLSTSLKSLNEVFIMPPEIIPKNPKFSNYKEVATQIPIVTYFINTLIITFIVTIGTLITTILASFGFSKIDFWGRDIIFSIMIGTMMVPGELMLIPNYITIVKLGWINTFKGLTVPWIISVFSVFLLRQFFLTIPNSLYYAAKLDGCSDFKYLWTIMVPISKPALLTIALLKIVNSWNEFLWPLIVTNIPTMRTLPVGIMNFTSEAGGNYHLLMAATTIVIVPILIIYFVLQKYVISGITKSGIKG</sequence>
<feature type="domain" description="ABC transmembrane type-1" evidence="8">
    <location>
        <begin position="70"/>
        <end position="259"/>
    </location>
</feature>
<accession>A0A6M0H6G2</accession>
<keyword evidence="3" id="KW-1003">Cell membrane</keyword>
<keyword evidence="10" id="KW-1185">Reference proteome</keyword>
<protein>
    <submittedName>
        <fullName evidence="9">Carbohydrate ABC transporter permease</fullName>
    </submittedName>
</protein>
<dbReference type="PROSITE" id="PS50928">
    <property type="entry name" value="ABC_TM1"/>
    <property type="match status" value="1"/>
</dbReference>
<organism evidence="9 10">
    <name type="scientific">Clostridium senegalense</name>
    <dbReference type="NCBI Taxonomy" id="1465809"/>
    <lineage>
        <taxon>Bacteria</taxon>
        <taxon>Bacillati</taxon>
        <taxon>Bacillota</taxon>
        <taxon>Clostridia</taxon>
        <taxon>Eubacteriales</taxon>
        <taxon>Clostridiaceae</taxon>
        <taxon>Clostridium</taxon>
    </lineage>
</organism>
<comment type="similarity">
    <text evidence="7">Belongs to the binding-protein-dependent transport system permease family.</text>
</comment>
<evidence type="ECO:0000256" key="4">
    <source>
        <dbReference type="ARBA" id="ARBA00022692"/>
    </source>
</evidence>
<name>A0A6M0H6G2_9CLOT</name>
<dbReference type="CDD" id="cd06261">
    <property type="entry name" value="TM_PBP2"/>
    <property type="match status" value="1"/>
</dbReference>
<feature type="transmembrane region" description="Helical" evidence="7">
    <location>
        <begin position="12"/>
        <end position="31"/>
    </location>
</feature>
<keyword evidence="6 7" id="KW-0472">Membrane</keyword>
<dbReference type="EMBL" id="JAAGPU010000028">
    <property type="protein sequence ID" value="NEU05918.1"/>
    <property type="molecule type" value="Genomic_DNA"/>
</dbReference>
<dbReference type="PROSITE" id="PS51257">
    <property type="entry name" value="PROKAR_LIPOPROTEIN"/>
    <property type="match status" value="1"/>
</dbReference>
<dbReference type="GO" id="GO:0055085">
    <property type="term" value="P:transmembrane transport"/>
    <property type="evidence" value="ECO:0007669"/>
    <property type="project" value="InterPro"/>
</dbReference>
<evidence type="ECO:0000313" key="9">
    <source>
        <dbReference type="EMBL" id="NEU05918.1"/>
    </source>
</evidence>
<feature type="transmembrane region" description="Helical" evidence="7">
    <location>
        <begin position="143"/>
        <end position="168"/>
    </location>
</feature>
<dbReference type="Proteomes" id="UP000481872">
    <property type="component" value="Unassembled WGS sequence"/>
</dbReference>
<dbReference type="GO" id="GO:0005886">
    <property type="term" value="C:plasma membrane"/>
    <property type="evidence" value="ECO:0007669"/>
    <property type="project" value="UniProtKB-SubCell"/>
</dbReference>
<dbReference type="Gene3D" id="1.10.3720.10">
    <property type="entry name" value="MetI-like"/>
    <property type="match status" value="1"/>
</dbReference>
<evidence type="ECO:0000313" key="10">
    <source>
        <dbReference type="Proteomes" id="UP000481872"/>
    </source>
</evidence>
<proteinExistence type="inferred from homology"/>
<feature type="transmembrane region" description="Helical" evidence="7">
    <location>
        <begin position="105"/>
        <end position="123"/>
    </location>
</feature>
<dbReference type="PANTHER" id="PTHR43744">
    <property type="entry name" value="ABC TRANSPORTER PERMEASE PROTEIN MG189-RELATED-RELATED"/>
    <property type="match status" value="1"/>
</dbReference>
<feature type="transmembrane region" description="Helical" evidence="7">
    <location>
        <begin position="66"/>
        <end position="93"/>
    </location>
</feature>
<keyword evidence="4 7" id="KW-0812">Transmembrane</keyword>
<evidence type="ECO:0000256" key="6">
    <source>
        <dbReference type="ARBA" id="ARBA00023136"/>
    </source>
</evidence>
<comment type="subcellular location">
    <subcellularLocation>
        <location evidence="1 7">Cell membrane</location>
        <topology evidence="1 7">Multi-pass membrane protein</topology>
    </subcellularLocation>
</comment>
<feature type="transmembrane region" description="Helical" evidence="7">
    <location>
        <begin position="180"/>
        <end position="202"/>
    </location>
</feature>
<gene>
    <name evidence="9" type="ORF">G3M99_13860</name>
</gene>
<evidence type="ECO:0000259" key="8">
    <source>
        <dbReference type="PROSITE" id="PS50928"/>
    </source>
</evidence>
<dbReference type="RefSeq" id="WP_199870540.1">
    <property type="nucleotide sequence ID" value="NZ_JAAGPU010000028.1"/>
</dbReference>
<keyword evidence="5 7" id="KW-1133">Transmembrane helix</keyword>